<dbReference type="AlphaFoldDB" id="Q6WUY0"/>
<dbReference type="InterPro" id="IPR016151">
    <property type="entry name" value="DNA_mismatch_repair_MutS_N"/>
</dbReference>
<dbReference type="Gene3D" id="3.40.50.300">
    <property type="entry name" value="P-loop containing nucleotide triphosphate hydrolases"/>
    <property type="match status" value="1"/>
</dbReference>
<dbReference type="GO" id="GO:0006298">
    <property type="term" value="P:mismatch repair"/>
    <property type="evidence" value="ECO:0007669"/>
    <property type="project" value="InterPro"/>
</dbReference>
<dbReference type="GO" id="GO:0005739">
    <property type="term" value="C:mitochondrion"/>
    <property type="evidence" value="ECO:0007669"/>
    <property type="project" value="TreeGrafter"/>
</dbReference>
<dbReference type="Gene3D" id="1.10.30.50">
    <property type="match status" value="1"/>
</dbReference>
<dbReference type="EMBL" id="AY268460">
    <property type="protein sequence ID" value="AAP92777.1"/>
    <property type="molecule type" value="Genomic_DNA"/>
</dbReference>
<keyword evidence="6" id="KW-0234">DNA repair</keyword>
<name>Q6WUY0_LEPCD</name>
<dbReference type="InterPro" id="IPR002711">
    <property type="entry name" value="HNH"/>
</dbReference>
<evidence type="ECO:0000256" key="3">
    <source>
        <dbReference type="ARBA" id="ARBA00022763"/>
    </source>
</evidence>
<dbReference type="SUPFAM" id="SSF55271">
    <property type="entry name" value="DNA repair protein MutS, domain I"/>
    <property type="match status" value="1"/>
</dbReference>
<dbReference type="GO" id="GO:0140664">
    <property type="term" value="F:ATP-dependent DNA damage sensor activity"/>
    <property type="evidence" value="ECO:0007669"/>
    <property type="project" value="InterPro"/>
</dbReference>
<gene>
    <name evidence="8" type="primary">msh1</name>
</gene>
<dbReference type="InterPro" id="IPR017261">
    <property type="entry name" value="DNA_mismatch_repair_MutS/MSH"/>
</dbReference>
<evidence type="ECO:0000256" key="6">
    <source>
        <dbReference type="ARBA" id="ARBA00023204"/>
    </source>
</evidence>
<dbReference type="SUPFAM" id="SSF48334">
    <property type="entry name" value="DNA repair protein MutS, domain III"/>
    <property type="match status" value="1"/>
</dbReference>
<keyword evidence="3" id="KW-0227">DNA damage</keyword>
<evidence type="ECO:0000259" key="7">
    <source>
        <dbReference type="PROSITE" id="PS00486"/>
    </source>
</evidence>
<dbReference type="CDD" id="cd00085">
    <property type="entry name" value="HNHc"/>
    <property type="match status" value="1"/>
</dbReference>
<dbReference type="Pfam" id="PF00488">
    <property type="entry name" value="MutS_V"/>
    <property type="match status" value="1"/>
</dbReference>
<dbReference type="SMART" id="SM00533">
    <property type="entry name" value="MUTSd"/>
    <property type="match status" value="1"/>
</dbReference>
<comment type="similarity">
    <text evidence="1">Belongs to the DNA mismatch repair MutS family.</text>
</comment>
<dbReference type="GO" id="GO:0005524">
    <property type="term" value="F:ATP binding"/>
    <property type="evidence" value="ECO:0007669"/>
    <property type="project" value="UniProtKB-KW"/>
</dbReference>
<keyword evidence="8" id="KW-0496">Mitochondrion</keyword>
<geneLocation type="mitochondrion" evidence="8"/>
<dbReference type="Pfam" id="PF05192">
    <property type="entry name" value="MutS_III"/>
    <property type="match status" value="1"/>
</dbReference>
<keyword evidence="4" id="KW-0067">ATP-binding</keyword>
<dbReference type="InterPro" id="IPR027417">
    <property type="entry name" value="P-loop_NTPase"/>
</dbReference>
<evidence type="ECO:0000256" key="2">
    <source>
        <dbReference type="ARBA" id="ARBA00022741"/>
    </source>
</evidence>
<dbReference type="Gene3D" id="3.40.1170.10">
    <property type="entry name" value="DNA repair protein MutS, domain I"/>
    <property type="match status" value="1"/>
</dbReference>
<dbReference type="PROSITE" id="PS00486">
    <property type="entry name" value="DNA_MISMATCH_REPAIR_2"/>
    <property type="match status" value="1"/>
</dbReference>
<dbReference type="GO" id="GO:0005634">
    <property type="term" value="C:nucleus"/>
    <property type="evidence" value="ECO:0007669"/>
    <property type="project" value="TreeGrafter"/>
</dbReference>
<dbReference type="Gene3D" id="1.10.1420.10">
    <property type="match status" value="1"/>
</dbReference>
<dbReference type="GO" id="GO:0030983">
    <property type="term" value="F:mismatched DNA binding"/>
    <property type="evidence" value="ECO:0007669"/>
    <property type="project" value="InterPro"/>
</dbReference>
<dbReference type="GO" id="GO:0043504">
    <property type="term" value="P:mitochondrial DNA repair"/>
    <property type="evidence" value="ECO:0007669"/>
    <property type="project" value="TreeGrafter"/>
</dbReference>
<reference evidence="8" key="1">
    <citation type="submission" date="2003-04" db="EMBL/GenBank/DDBJ databases">
        <title>Analysis of Variation in the Mitochondrial Encoded msh1 in the Genus Leptogorgia (Cnidaria: Octocorallia) and Implications for Systematics and Population Studies.</title>
        <authorList>
            <person name="LePard A.B."/>
            <person name="France S.C."/>
        </authorList>
    </citation>
    <scope>NUCLEOTIDE SEQUENCE</scope>
</reference>
<keyword evidence="2" id="KW-0547">Nucleotide-binding</keyword>
<sequence>MNQIPMQYFNLAKENYFKYGLSVIQLIQIGKFYELWHEPDSPSGQQAYSQAELLVEPSMRSRPLEVTPPIEQIASLLDMRIISPGKRSLLQMGFPTYSLTTHLSTLLDKGWTVVVIDELVTGKSGPKQRAVSQVYSPSCNLEDCTELPYVLSIYFSQDDLLCITLFSAMNGHSILFPVSWTDRDKVGRLLINYCIKEIVIWVDSGVDSEILINKIYNLLIGWSLFPPEPNAKIEVMGEALTNLPCYLSYRYENNNKEWLLLHIYIGINAEWFNKNYQEYTLSKIFQSTWTENVNQVNLISLLGVLQFIKDRNPNLIKNLQLPECYNSVISPLNLILCNRAEYQLDLVPKREKLGGLLNLVNFCSTAMGKRLIKFRLLNPITDYYELNLRYEEIATFKQLIDKKTFDNSDLKHIKDLSSLHRQWAICASSDTTLPPKKLSQIYHSYLFASQLISKLISNKGINIQLPPSVGPQLKSLIKEIGRVFQVDSLTGDFKDVLQPTGNLTNLLAQQQILRAQLTEWAEQTSNIVFQDTISIKAECFNKEGYAFSILSKKLTKLEHYLTNASISDNSNIVLGKRGNHLIITSPTTYKVSIKLNLLEEQINTYVKQTYNRELKRLYFNYSELFSPLENMISRLDVALSGAIAAVKFNYTKPCLVLTKSQQTKGLIEAINLRHPLVEQLNTQEECVAHNISLGDRGMLLFSVNGAGKSTLLRAIGVNVILAQAGMYVAADSFRLRPYHYLITRILGGDDLHKGQGTFEVEMRDLSTILKLANYNSLILGDEICHGTEVSSGTAILAATIERLTAAQTSFILSTHLHQVFSLVDSLVRCYHLSVIQQEDLGLIYERKLKPGPGPSQYGIEIMGHIINNKKFYNSALKYRKLINWEPPSRSESSSLTVFRPSKYNAQVFIDSCEICGAPAEAIHHIQPKKLRNRKLNRRSNLVPVCSSCHLDIHKNKISILGWKRTPGHKKLYWVYINESSDSGTE</sequence>
<evidence type="ECO:0000313" key="8">
    <source>
        <dbReference type="EMBL" id="AAP92777.1"/>
    </source>
</evidence>
<dbReference type="PANTHER" id="PTHR11361:SF34">
    <property type="entry name" value="DNA MISMATCH REPAIR PROTEIN MSH1, MITOCHONDRIAL"/>
    <property type="match status" value="1"/>
</dbReference>
<proteinExistence type="inferred from homology"/>
<evidence type="ECO:0000256" key="1">
    <source>
        <dbReference type="ARBA" id="ARBA00006271"/>
    </source>
</evidence>
<feature type="domain" description="DNA mismatch repair proteins mutS family" evidence="7">
    <location>
        <begin position="776"/>
        <end position="792"/>
    </location>
</feature>
<protein>
    <submittedName>
        <fullName evidence="8">MutS-like protein</fullName>
    </submittedName>
</protein>
<organism evidence="8">
    <name type="scientific">Leptogorgia chilensis</name>
    <name type="common">Red gorgonian</name>
    <name type="synonym">Lophogorgia chilensis</name>
    <dbReference type="NCBI Taxonomy" id="44243"/>
    <lineage>
        <taxon>Eukaryota</taxon>
        <taxon>Metazoa</taxon>
        <taxon>Cnidaria</taxon>
        <taxon>Anthozoa</taxon>
        <taxon>Octocorallia</taxon>
        <taxon>Malacalcyonacea</taxon>
        <taxon>Gorgoniidae</taxon>
        <taxon>Leptogorgia</taxon>
    </lineage>
</organism>
<dbReference type="PANTHER" id="PTHR11361">
    <property type="entry name" value="DNA MISMATCH REPAIR PROTEIN MUTS FAMILY MEMBER"/>
    <property type="match status" value="1"/>
</dbReference>
<dbReference type="GO" id="GO:0008270">
    <property type="term" value="F:zinc ion binding"/>
    <property type="evidence" value="ECO:0007669"/>
    <property type="project" value="InterPro"/>
</dbReference>
<dbReference type="GO" id="GO:0004519">
    <property type="term" value="F:endonuclease activity"/>
    <property type="evidence" value="ECO:0007669"/>
    <property type="project" value="InterPro"/>
</dbReference>
<dbReference type="SMART" id="SM00507">
    <property type="entry name" value="HNHc"/>
    <property type="match status" value="1"/>
</dbReference>
<evidence type="ECO:0000256" key="4">
    <source>
        <dbReference type="ARBA" id="ARBA00022840"/>
    </source>
</evidence>
<dbReference type="InterPro" id="IPR045076">
    <property type="entry name" value="MutS"/>
</dbReference>
<dbReference type="InterPro" id="IPR000432">
    <property type="entry name" value="DNA_mismatch_repair_MutS_C"/>
</dbReference>
<dbReference type="InterPro" id="IPR036187">
    <property type="entry name" value="DNA_mismatch_repair_MutS_sf"/>
</dbReference>
<dbReference type="PIRSF" id="PIRSF037677">
    <property type="entry name" value="DNA_mis_repair_Msh6"/>
    <property type="match status" value="1"/>
</dbReference>
<dbReference type="InterPro" id="IPR003615">
    <property type="entry name" value="HNH_nuc"/>
</dbReference>
<dbReference type="SUPFAM" id="SSF52540">
    <property type="entry name" value="P-loop containing nucleoside triphosphate hydrolases"/>
    <property type="match status" value="1"/>
</dbReference>
<keyword evidence="5" id="KW-0238">DNA-binding</keyword>
<dbReference type="Pfam" id="PF01844">
    <property type="entry name" value="HNH"/>
    <property type="match status" value="1"/>
</dbReference>
<evidence type="ECO:0000256" key="5">
    <source>
        <dbReference type="ARBA" id="ARBA00023125"/>
    </source>
</evidence>
<dbReference type="InterPro" id="IPR007696">
    <property type="entry name" value="DNA_mismatch_repair_MutS_core"/>
</dbReference>
<accession>Q6WUY0</accession>
<dbReference type="SMART" id="SM00534">
    <property type="entry name" value="MUTSac"/>
    <property type="match status" value="1"/>
</dbReference>